<evidence type="ECO:0000313" key="3">
    <source>
        <dbReference type="Proteomes" id="UP000199356"/>
    </source>
</evidence>
<dbReference type="InterPro" id="IPR041374">
    <property type="entry name" value="BaeRF_family12"/>
</dbReference>
<gene>
    <name evidence="2" type="ORF">SAMN04488047_10440</name>
</gene>
<dbReference type="AlphaFoldDB" id="A0A1I5NSQ6"/>
<dbReference type="STRING" id="441119.SAMN04488047_10440"/>
<dbReference type="Pfam" id="PF18856">
    <property type="entry name" value="baeRF_family12"/>
    <property type="match status" value="1"/>
</dbReference>
<organism evidence="2 3">
    <name type="scientific">Tranquillimonas alkanivorans</name>
    <dbReference type="NCBI Taxonomy" id="441119"/>
    <lineage>
        <taxon>Bacteria</taxon>
        <taxon>Pseudomonadati</taxon>
        <taxon>Pseudomonadota</taxon>
        <taxon>Alphaproteobacteria</taxon>
        <taxon>Rhodobacterales</taxon>
        <taxon>Roseobacteraceae</taxon>
        <taxon>Tranquillimonas</taxon>
    </lineage>
</organism>
<proteinExistence type="predicted"/>
<reference evidence="2 3" key="1">
    <citation type="submission" date="2016-10" db="EMBL/GenBank/DDBJ databases">
        <authorList>
            <person name="de Groot N.N."/>
        </authorList>
    </citation>
    <scope>NUCLEOTIDE SEQUENCE [LARGE SCALE GENOMIC DNA]</scope>
    <source>
        <strain evidence="2 3">DSM 19547</strain>
    </source>
</reference>
<feature type="region of interest" description="Disordered" evidence="1">
    <location>
        <begin position="38"/>
        <end position="79"/>
    </location>
</feature>
<keyword evidence="3" id="KW-1185">Reference proteome</keyword>
<sequence>MSVKITTGTHVLVADGEKALLLENLGDAQDLNLQVHDKQVQENPPTGEQGTDKPGRFSDGPEQQGVAAGQGFAQRSSVADTDWHRLAKDRFADDLAEMLYKKVHAGEIKQLVIAAPAQVLGEIRHKMHKEVSAVLVGEVGKDLTNHPVDQIEKALSA</sequence>
<evidence type="ECO:0000256" key="1">
    <source>
        <dbReference type="SAM" id="MobiDB-lite"/>
    </source>
</evidence>
<dbReference type="RefSeq" id="WP_093419602.1">
    <property type="nucleotide sequence ID" value="NZ_FOXA01000004.1"/>
</dbReference>
<feature type="compositionally biased region" description="Low complexity" evidence="1">
    <location>
        <begin position="63"/>
        <end position="74"/>
    </location>
</feature>
<accession>A0A1I5NSQ6</accession>
<dbReference type="OrthoDB" id="9812459at2"/>
<protein>
    <submittedName>
        <fullName evidence="2">Protein required for attachment to host cells</fullName>
    </submittedName>
</protein>
<dbReference type="Proteomes" id="UP000199356">
    <property type="component" value="Unassembled WGS sequence"/>
</dbReference>
<name>A0A1I5NSQ6_9RHOB</name>
<evidence type="ECO:0000313" key="2">
    <source>
        <dbReference type="EMBL" id="SFP24261.1"/>
    </source>
</evidence>
<dbReference type="EMBL" id="FOXA01000004">
    <property type="protein sequence ID" value="SFP24261.1"/>
    <property type="molecule type" value="Genomic_DNA"/>
</dbReference>